<name>A0AAD2HLU4_9AGAR</name>
<feature type="non-terminal residue" evidence="2">
    <location>
        <position position="135"/>
    </location>
</feature>
<dbReference type="Proteomes" id="UP001295794">
    <property type="component" value="Unassembled WGS sequence"/>
</dbReference>
<evidence type="ECO:0000313" key="3">
    <source>
        <dbReference type="Proteomes" id="UP001295794"/>
    </source>
</evidence>
<feature type="compositionally biased region" description="Basic and acidic residues" evidence="1">
    <location>
        <begin position="115"/>
        <end position="127"/>
    </location>
</feature>
<accession>A0AAD2HLU4</accession>
<sequence length="135" mass="15874">MRFRDELFLHYVPSGFVPLIHRLYQTGLQQRHPSSALTCRLIFRFLHNGRISLCKTRAKDCRHWPQLRRTHQRAQQHRSQGTVLLPQADDELRAVRWQGGDPHRDHGASRGCVGRAERDTRAADRARSRVGRRHR</sequence>
<organism evidence="2 3">
    <name type="scientific">Mycena citricolor</name>
    <dbReference type="NCBI Taxonomy" id="2018698"/>
    <lineage>
        <taxon>Eukaryota</taxon>
        <taxon>Fungi</taxon>
        <taxon>Dikarya</taxon>
        <taxon>Basidiomycota</taxon>
        <taxon>Agaricomycotina</taxon>
        <taxon>Agaricomycetes</taxon>
        <taxon>Agaricomycetidae</taxon>
        <taxon>Agaricales</taxon>
        <taxon>Marasmiineae</taxon>
        <taxon>Mycenaceae</taxon>
        <taxon>Mycena</taxon>
    </lineage>
</organism>
<comment type="caution">
    <text evidence="2">The sequence shown here is derived from an EMBL/GenBank/DDBJ whole genome shotgun (WGS) entry which is preliminary data.</text>
</comment>
<reference evidence="2" key="1">
    <citation type="submission" date="2023-11" db="EMBL/GenBank/DDBJ databases">
        <authorList>
            <person name="De Vega J J."/>
            <person name="De Vega J J."/>
        </authorList>
    </citation>
    <scope>NUCLEOTIDE SEQUENCE</scope>
</reference>
<feature type="region of interest" description="Disordered" evidence="1">
    <location>
        <begin position="95"/>
        <end position="135"/>
    </location>
</feature>
<keyword evidence="3" id="KW-1185">Reference proteome</keyword>
<protein>
    <submittedName>
        <fullName evidence="2">Uncharacterized protein</fullName>
    </submittedName>
</protein>
<dbReference type="AlphaFoldDB" id="A0AAD2HLU4"/>
<evidence type="ECO:0000256" key="1">
    <source>
        <dbReference type="SAM" id="MobiDB-lite"/>
    </source>
</evidence>
<gene>
    <name evidence="2" type="ORF">MYCIT1_LOCUS26039</name>
</gene>
<proteinExistence type="predicted"/>
<evidence type="ECO:0000313" key="2">
    <source>
        <dbReference type="EMBL" id="CAK5277188.1"/>
    </source>
</evidence>
<dbReference type="EMBL" id="CAVNYO010000419">
    <property type="protein sequence ID" value="CAK5277188.1"/>
    <property type="molecule type" value="Genomic_DNA"/>
</dbReference>